<dbReference type="Gene3D" id="3.20.20.140">
    <property type="entry name" value="Metal-dependent hydrolases"/>
    <property type="match status" value="1"/>
</dbReference>
<dbReference type="InterPro" id="IPR016195">
    <property type="entry name" value="Pol/histidinol_Pase-like"/>
</dbReference>
<sequence>MPTTRVDLHVKVLDDEVVRRAKDAGVEVLVYAPHFTRLGEIRERAAEFSDDDLLVVPGREVFTGSYRDRKHVLAVGLEAGVPDFVTLDGALTELDRQGAAVLAPHPDFLTVSLTPTDVERLRDRVDAVETYNPKHLPHHNRRASSLASAHDVPEFGSSYAHRPETVGEVWTAFDAAIDSASDLVDALKDGVSRRVEHRNGARHRARCLAEQLHLAYENTWEKVDRLLLSGMEPTHPRHIAYDGKFDDVAVY</sequence>
<dbReference type="PANTHER" id="PTHR42924:SF3">
    <property type="entry name" value="POLYMERASE_HISTIDINOL PHOSPHATASE N-TERMINAL DOMAIN-CONTAINING PROTEIN"/>
    <property type="match status" value="1"/>
</dbReference>
<dbReference type="AlphaFoldDB" id="A0ABD5NH76"/>
<dbReference type="Pfam" id="PF13263">
    <property type="entry name" value="PHP_C"/>
    <property type="match status" value="1"/>
</dbReference>
<keyword evidence="2" id="KW-1185">Reference proteome</keyword>
<dbReference type="Proteomes" id="UP001595660">
    <property type="component" value="Unassembled WGS sequence"/>
</dbReference>
<accession>A0ABD5NH76</accession>
<gene>
    <name evidence="1" type="ORF">ACFOKC_12155</name>
</gene>
<dbReference type="EMBL" id="JBHRWN010000002">
    <property type="protein sequence ID" value="MFC3478474.1"/>
    <property type="molecule type" value="Genomic_DNA"/>
</dbReference>
<dbReference type="SUPFAM" id="SSF89550">
    <property type="entry name" value="PHP domain-like"/>
    <property type="match status" value="1"/>
</dbReference>
<reference evidence="1 2" key="1">
    <citation type="journal article" date="2019" name="Int. J. Syst. Evol. Microbiol.">
        <title>The Global Catalogue of Microorganisms (GCM) 10K type strain sequencing project: providing services to taxonomists for standard genome sequencing and annotation.</title>
        <authorList>
            <consortium name="The Broad Institute Genomics Platform"/>
            <consortium name="The Broad Institute Genome Sequencing Center for Infectious Disease"/>
            <person name="Wu L."/>
            <person name="Ma J."/>
        </authorList>
    </citation>
    <scope>NUCLEOTIDE SEQUENCE [LARGE SCALE GENOMIC DNA]</scope>
    <source>
        <strain evidence="1 2">CGMCC 1.12562</strain>
    </source>
</reference>
<comment type="caution">
    <text evidence="1">The sequence shown here is derived from an EMBL/GenBank/DDBJ whole genome shotgun (WGS) entry which is preliminary data.</text>
</comment>
<dbReference type="PANTHER" id="PTHR42924">
    <property type="entry name" value="EXONUCLEASE"/>
    <property type="match status" value="1"/>
</dbReference>
<dbReference type="GeneID" id="69118516"/>
<evidence type="ECO:0000313" key="2">
    <source>
        <dbReference type="Proteomes" id="UP001595660"/>
    </source>
</evidence>
<protein>
    <submittedName>
        <fullName evidence="1">PHP domain-containing protein</fullName>
    </submittedName>
</protein>
<organism evidence="1 2">
    <name type="scientific">Halobacterium litoreum</name>
    <dbReference type="NCBI Taxonomy" id="2039234"/>
    <lineage>
        <taxon>Archaea</taxon>
        <taxon>Methanobacteriati</taxon>
        <taxon>Methanobacteriota</taxon>
        <taxon>Stenosarchaea group</taxon>
        <taxon>Halobacteria</taxon>
        <taxon>Halobacteriales</taxon>
        <taxon>Halobacteriaceae</taxon>
        <taxon>Halobacterium</taxon>
    </lineage>
</organism>
<evidence type="ECO:0000313" key="1">
    <source>
        <dbReference type="EMBL" id="MFC3478474.1"/>
    </source>
</evidence>
<dbReference type="InterPro" id="IPR052018">
    <property type="entry name" value="PHP_domain"/>
</dbReference>
<name>A0ABD5NH76_9EURY</name>
<proteinExistence type="predicted"/>
<dbReference type="RefSeq" id="WP_232570313.1">
    <property type="nucleotide sequence ID" value="NZ_CP089466.1"/>
</dbReference>